<sequence>MRSQQVLLLCLHLTASGVNSFTSQESVAIKNRTPLYGKTNDQEVSSYSDTDAASKGFVSALTNVFNAAAGPSEDNSIRKQKASPKNVEELQSRIRDDYEINNYLWTGKLDLDCFTDSCRFTDPTLTFQGTDKFKQNTDSLIPLVERFVENYQSILLDIRRTDEYIETRWNMVGELNGLFWKPEINVIGRTKFWFNPKDYLVYFYDESWEVPAFQALLQLVTPAKTFPNSSAPKEETKEQ</sequence>
<organism evidence="2 3">
    <name type="scientific">Cylindrotheca closterium</name>
    <dbReference type="NCBI Taxonomy" id="2856"/>
    <lineage>
        <taxon>Eukaryota</taxon>
        <taxon>Sar</taxon>
        <taxon>Stramenopiles</taxon>
        <taxon>Ochrophyta</taxon>
        <taxon>Bacillariophyta</taxon>
        <taxon>Bacillariophyceae</taxon>
        <taxon>Bacillariophycidae</taxon>
        <taxon>Bacillariales</taxon>
        <taxon>Bacillariaceae</taxon>
        <taxon>Cylindrotheca</taxon>
    </lineage>
</organism>
<dbReference type="EMBL" id="CAKOGP040000502">
    <property type="protein sequence ID" value="CAJ1935741.1"/>
    <property type="molecule type" value="Genomic_DNA"/>
</dbReference>
<dbReference type="PANTHER" id="PTHR34123">
    <property type="entry name" value="OS04G0578200 PROTEIN"/>
    <property type="match status" value="1"/>
</dbReference>
<protein>
    <submittedName>
        <fullName evidence="2">Uncharacterized protein</fullName>
    </submittedName>
</protein>
<feature type="chain" id="PRO_5042223284" evidence="1">
    <location>
        <begin position="21"/>
        <end position="239"/>
    </location>
</feature>
<dbReference type="InterPro" id="IPR018790">
    <property type="entry name" value="DUF2358"/>
</dbReference>
<proteinExistence type="predicted"/>
<evidence type="ECO:0000313" key="2">
    <source>
        <dbReference type="EMBL" id="CAJ1935741.1"/>
    </source>
</evidence>
<comment type="caution">
    <text evidence="2">The sequence shown here is derived from an EMBL/GenBank/DDBJ whole genome shotgun (WGS) entry which is preliminary data.</text>
</comment>
<dbReference type="PANTHER" id="PTHR34123:SF1">
    <property type="entry name" value="OS04G0578200 PROTEIN"/>
    <property type="match status" value="1"/>
</dbReference>
<name>A0AAD2FG33_9STRA</name>
<keyword evidence="3" id="KW-1185">Reference proteome</keyword>
<dbReference type="AlphaFoldDB" id="A0AAD2FG33"/>
<accession>A0AAD2FG33</accession>
<feature type="signal peptide" evidence="1">
    <location>
        <begin position="1"/>
        <end position="20"/>
    </location>
</feature>
<dbReference type="Proteomes" id="UP001295423">
    <property type="component" value="Unassembled WGS sequence"/>
</dbReference>
<gene>
    <name evidence="2" type="ORF">CYCCA115_LOCUS4887</name>
</gene>
<reference evidence="2" key="1">
    <citation type="submission" date="2023-08" db="EMBL/GenBank/DDBJ databases">
        <authorList>
            <person name="Audoor S."/>
            <person name="Bilcke G."/>
        </authorList>
    </citation>
    <scope>NUCLEOTIDE SEQUENCE</scope>
</reference>
<dbReference type="Pfam" id="PF10184">
    <property type="entry name" value="DUF2358"/>
    <property type="match status" value="1"/>
</dbReference>
<keyword evidence="1" id="KW-0732">Signal</keyword>
<evidence type="ECO:0000256" key="1">
    <source>
        <dbReference type="SAM" id="SignalP"/>
    </source>
</evidence>
<evidence type="ECO:0000313" key="3">
    <source>
        <dbReference type="Proteomes" id="UP001295423"/>
    </source>
</evidence>